<reference evidence="1" key="1">
    <citation type="journal article" date="2022" name="bioRxiv">
        <title>Sequencing and chromosome-scale assembly of the giantPleurodeles waltlgenome.</title>
        <authorList>
            <person name="Brown T."/>
            <person name="Elewa A."/>
            <person name="Iarovenko S."/>
            <person name="Subramanian E."/>
            <person name="Araus A.J."/>
            <person name="Petzold A."/>
            <person name="Susuki M."/>
            <person name="Suzuki K.-i.T."/>
            <person name="Hayashi T."/>
            <person name="Toyoda A."/>
            <person name="Oliveira C."/>
            <person name="Osipova E."/>
            <person name="Leigh N.D."/>
            <person name="Simon A."/>
            <person name="Yun M.H."/>
        </authorList>
    </citation>
    <scope>NUCLEOTIDE SEQUENCE</scope>
    <source>
        <strain evidence="1">20211129_DDA</strain>
        <tissue evidence="1">Liver</tissue>
    </source>
</reference>
<dbReference type="AlphaFoldDB" id="A0AAV7RYS1"/>
<evidence type="ECO:0000313" key="1">
    <source>
        <dbReference type="EMBL" id="KAJ1157125.1"/>
    </source>
</evidence>
<accession>A0AAV7RYS1</accession>
<evidence type="ECO:0000313" key="2">
    <source>
        <dbReference type="Proteomes" id="UP001066276"/>
    </source>
</evidence>
<organism evidence="1 2">
    <name type="scientific">Pleurodeles waltl</name>
    <name type="common">Iberian ribbed newt</name>
    <dbReference type="NCBI Taxonomy" id="8319"/>
    <lineage>
        <taxon>Eukaryota</taxon>
        <taxon>Metazoa</taxon>
        <taxon>Chordata</taxon>
        <taxon>Craniata</taxon>
        <taxon>Vertebrata</taxon>
        <taxon>Euteleostomi</taxon>
        <taxon>Amphibia</taxon>
        <taxon>Batrachia</taxon>
        <taxon>Caudata</taxon>
        <taxon>Salamandroidea</taxon>
        <taxon>Salamandridae</taxon>
        <taxon>Pleurodelinae</taxon>
        <taxon>Pleurodeles</taxon>
    </lineage>
</organism>
<protein>
    <submittedName>
        <fullName evidence="1">Uncharacterized protein</fullName>
    </submittedName>
</protein>
<proteinExistence type="predicted"/>
<name>A0AAV7RYS1_PLEWA</name>
<sequence length="109" mass="12956">MDRPRYHLRYLYVGLQHWECILLPCQQLSKWRIFFSLSLLALIPHSDAAGCIMASAFRLAHTIGTDHRPFRTYRKLSARLQRMSLQMYHRNRVQVGHLTADAWSRYLAR</sequence>
<dbReference type="Proteomes" id="UP001066276">
    <property type="component" value="Chromosome 5"/>
</dbReference>
<comment type="caution">
    <text evidence="1">The sequence shown here is derived from an EMBL/GenBank/DDBJ whole genome shotgun (WGS) entry which is preliminary data.</text>
</comment>
<gene>
    <name evidence="1" type="ORF">NDU88_009840</name>
</gene>
<keyword evidence="2" id="KW-1185">Reference proteome</keyword>
<dbReference type="EMBL" id="JANPWB010000009">
    <property type="protein sequence ID" value="KAJ1157125.1"/>
    <property type="molecule type" value="Genomic_DNA"/>
</dbReference>